<name>A0A0N0BGS7_9HYME</name>
<protein>
    <submittedName>
        <fullName evidence="1">Uncharacterized protein</fullName>
    </submittedName>
</protein>
<evidence type="ECO:0000313" key="2">
    <source>
        <dbReference type="Proteomes" id="UP000053105"/>
    </source>
</evidence>
<dbReference type="EMBL" id="KQ435775">
    <property type="protein sequence ID" value="KOX74998.1"/>
    <property type="molecule type" value="Genomic_DNA"/>
</dbReference>
<proteinExistence type="predicted"/>
<sequence>MAAGKLARLDEELGGGKGGGVIVDFALGTLRLVCARRLVNPNGTLRIKEMTTERGSLTSHCLQTGPLRNDKHEKKEKQNILRVKYRDTYLRYVRNIIYIQ</sequence>
<evidence type="ECO:0000313" key="1">
    <source>
        <dbReference type="EMBL" id="KOX74998.1"/>
    </source>
</evidence>
<dbReference type="Proteomes" id="UP000053105">
    <property type="component" value="Unassembled WGS sequence"/>
</dbReference>
<accession>A0A0N0BGS7</accession>
<reference evidence="1 2" key="1">
    <citation type="submission" date="2015-07" db="EMBL/GenBank/DDBJ databases">
        <title>The genome of Melipona quadrifasciata.</title>
        <authorList>
            <person name="Pan H."/>
            <person name="Kapheim K."/>
        </authorList>
    </citation>
    <scope>NUCLEOTIDE SEQUENCE [LARGE SCALE GENOMIC DNA]</scope>
    <source>
        <strain evidence="1">0111107301</strain>
        <tissue evidence="1">Whole body</tissue>
    </source>
</reference>
<keyword evidence="2" id="KW-1185">Reference proteome</keyword>
<dbReference type="AlphaFoldDB" id="A0A0N0BGS7"/>
<gene>
    <name evidence="1" type="ORF">WN51_12682</name>
</gene>
<organism evidence="1 2">
    <name type="scientific">Melipona quadrifasciata</name>
    <dbReference type="NCBI Taxonomy" id="166423"/>
    <lineage>
        <taxon>Eukaryota</taxon>
        <taxon>Metazoa</taxon>
        <taxon>Ecdysozoa</taxon>
        <taxon>Arthropoda</taxon>
        <taxon>Hexapoda</taxon>
        <taxon>Insecta</taxon>
        <taxon>Pterygota</taxon>
        <taxon>Neoptera</taxon>
        <taxon>Endopterygota</taxon>
        <taxon>Hymenoptera</taxon>
        <taxon>Apocrita</taxon>
        <taxon>Aculeata</taxon>
        <taxon>Apoidea</taxon>
        <taxon>Anthophila</taxon>
        <taxon>Apidae</taxon>
        <taxon>Melipona</taxon>
    </lineage>
</organism>